<dbReference type="KEGG" id="hoh:Hoch_5955"/>
<feature type="transmembrane region" description="Helical" evidence="11">
    <location>
        <begin position="145"/>
        <end position="168"/>
    </location>
</feature>
<dbReference type="GO" id="GO:0015920">
    <property type="term" value="P:lipopolysaccharide transport"/>
    <property type="evidence" value="ECO:0007669"/>
    <property type="project" value="TreeGrafter"/>
</dbReference>
<evidence type="ECO:0000256" key="8">
    <source>
        <dbReference type="ARBA" id="ARBA00022989"/>
    </source>
</evidence>
<dbReference type="RefSeq" id="WP_012831022.1">
    <property type="nucleotide sequence ID" value="NC_013440.1"/>
</dbReference>
<comment type="caution">
    <text evidence="11">Lacks conserved residue(s) required for the propagation of feature annotation.</text>
</comment>
<feature type="transmembrane region" description="Helical" evidence="11">
    <location>
        <begin position="180"/>
        <end position="201"/>
    </location>
</feature>
<dbReference type="AlphaFoldDB" id="D0LJS3"/>
<evidence type="ECO:0000259" key="12">
    <source>
        <dbReference type="PROSITE" id="PS51012"/>
    </source>
</evidence>
<comment type="similarity">
    <text evidence="2 11">Belongs to the ABC-2 integral membrane protein family.</text>
</comment>
<keyword evidence="6 11" id="KW-0812">Transmembrane</keyword>
<dbReference type="HOGENOM" id="CLU_060703_5_0_7"/>
<evidence type="ECO:0000256" key="11">
    <source>
        <dbReference type="RuleBase" id="RU361157"/>
    </source>
</evidence>
<keyword evidence="3 11" id="KW-0813">Transport</keyword>
<gene>
    <name evidence="13" type="ordered locus">Hoch_5955</name>
</gene>
<protein>
    <recommendedName>
        <fullName evidence="11">Transport permease protein</fullName>
    </recommendedName>
</protein>
<accession>D0LJS3</accession>
<keyword evidence="7" id="KW-0972">Capsule biogenesis/degradation</keyword>
<evidence type="ECO:0000256" key="7">
    <source>
        <dbReference type="ARBA" id="ARBA00022903"/>
    </source>
</evidence>
<evidence type="ECO:0000256" key="10">
    <source>
        <dbReference type="ARBA" id="ARBA00023136"/>
    </source>
</evidence>
<keyword evidence="10 11" id="KW-0472">Membrane</keyword>
<keyword evidence="5" id="KW-0762">Sugar transport</keyword>
<name>D0LJS3_HALO1</name>
<dbReference type="InterPro" id="IPR000412">
    <property type="entry name" value="ABC_2_transport"/>
</dbReference>
<reference evidence="13 14" key="1">
    <citation type="journal article" date="2010" name="Stand. Genomic Sci.">
        <title>Complete genome sequence of Haliangium ochraceum type strain (SMP-2).</title>
        <authorList>
            <consortium name="US DOE Joint Genome Institute (JGI-PGF)"/>
            <person name="Ivanova N."/>
            <person name="Daum C."/>
            <person name="Lang E."/>
            <person name="Abt B."/>
            <person name="Kopitz M."/>
            <person name="Saunders E."/>
            <person name="Lapidus A."/>
            <person name="Lucas S."/>
            <person name="Glavina Del Rio T."/>
            <person name="Nolan M."/>
            <person name="Tice H."/>
            <person name="Copeland A."/>
            <person name="Cheng J.F."/>
            <person name="Chen F."/>
            <person name="Bruce D."/>
            <person name="Goodwin L."/>
            <person name="Pitluck S."/>
            <person name="Mavromatis K."/>
            <person name="Pati A."/>
            <person name="Mikhailova N."/>
            <person name="Chen A."/>
            <person name="Palaniappan K."/>
            <person name="Land M."/>
            <person name="Hauser L."/>
            <person name="Chang Y.J."/>
            <person name="Jeffries C.D."/>
            <person name="Detter J.C."/>
            <person name="Brettin T."/>
            <person name="Rohde M."/>
            <person name="Goker M."/>
            <person name="Bristow J."/>
            <person name="Markowitz V."/>
            <person name="Eisen J.A."/>
            <person name="Hugenholtz P."/>
            <person name="Kyrpides N.C."/>
            <person name="Klenk H.P."/>
        </authorList>
    </citation>
    <scope>NUCLEOTIDE SEQUENCE [LARGE SCALE GENOMIC DNA]</scope>
    <source>
        <strain evidence="14">DSM 14365 / CIP 107738 / JCM 11303 / AJ 13395 / SMP-2</strain>
    </source>
</reference>
<evidence type="ECO:0000256" key="6">
    <source>
        <dbReference type="ARBA" id="ARBA00022692"/>
    </source>
</evidence>
<dbReference type="Pfam" id="PF01061">
    <property type="entry name" value="ABC2_membrane"/>
    <property type="match status" value="1"/>
</dbReference>
<dbReference type="GO" id="GO:0015774">
    <property type="term" value="P:polysaccharide transport"/>
    <property type="evidence" value="ECO:0007669"/>
    <property type="project" value="UniProtKB-KW"/>
</dbReference>
<sequence>MKLFAAFLAQVEVVEALILRETRTRFGAHQLGYFWAFVEPAMWIGTFLFLYAVVGREAPPGMELVSFLLTGLLPFSVFRATVSQVSQAIASNKAMLFYPQVNTWDIVGARTILELATCASVLFAFLLGQALSMQAWPTFHEPLEVALGFLLATGLGSSLGLVFCGLGVFSKFAERVRDPLMRPMFWCSGLFFTANSLPSGARDILLYNPMLHVVEFVRDGWFPSYQARYLDVSYPCAWILGLAILGAVLERAARRKIEVT</sequence>
<dbReference type="eggNOG" id="COG1682">
    <property type="taxonomic scope" value="Bacteria"/>
</dbReference>
<feature type="domain" description="ABC transmembrane type-2" evidence="12">
    <location>
        <begin position="31"/>
        <end position="253"/>
    </location>
</feature>
<dbReference type="PROSITE" id="PS51012">
    <property type="entry name" value="ABC_TM2"/>
    <property type="match status" value="1"/>
</dbReference>
<evidence type="ECO:0000256" key="5">
    <source>
        <dbReference type="ARBA" id="ARBA00022597"/>
    </source>
</evidence>
<feature type="transmembrane region" description="Helical" evidence="11">
    <location>
        <begin position="232"/>
        <end position="249"/>
    </location>
</feature>
<evidence type="ECO:0000256" key="9">
    <source>
        <dbReference type="ARBA" id="ARBA00023047"/>
    </source>
</evidence>
<dbReference type="GO" id="GO:0043190">
    <property type="term" value="C:ATP-binding cassette (ABC) transporter complex"/>
    <property type="evidence" value="ECO:0007669"/>
    <property type="project" value="InterPro"/>
</dbReference>
<dbReference type="GO" id="GO:0140359">
    <property type="term" value="F:ABC-type transporter activity"/>
    <property type="evidence" value="ECO:0007669"/>
    <property type="project" value="InterPro"/>
</dbReference>
<dbReference type="Proteomes" id="UP000001880">
    <property type="component" value="Chromosome"/>
</dbReference>
<dbReference type="PANTHER" id="PTHR30413">
    <property type="entry name" value="INNER MEMBRANE TRANSPORT PERMEASE"/>
    <property type="match status" value="1"/>
</dbReference>
<keyword evidence="4 11" id="KW-1003">Cell membrane</keyword>
<proteinExistence type="inferred from homology"/>
<feature type="transmembrane region" description="Helical" evidence="11">
    <location>
        <begin position="112"/>
        <end position="133"/>
    </location>
</feature>
<dbReference type="PANTHER" id="PTHR30413:SF10">
    <property type="entry name" value="CAPSULE POLYSACCHARIDE EXPORT INNER-MEMBRANE PROTEIN CTRC"/>
    <property type="match status" value="1"/>
</dbReference>
<evidence type="ECO:0000256" key="4">
    <source>
        <dbReference type="ARBA" id="ARBA00022475"/>
    </source>
</evidence>
<comment type="subcellular location">
    <subcellularLocation>
        <location evidence="1 11">Cell membrane</location>
        <topology evidence="1 11">Multi-pass membrane protein</topology>
    </subcellularLocation>
</comment>
<evidence type="ECO:0000256" key="3">
    <source>
        <dbReference type="ARBA" id="ARBA00022448"/>
    </source>
</evidence>
<organism evidence="13 14">
    <name type="scientific">Haliangium ochraceum (strain DSM 14365 / JCM 11303 / SMP-2)</name>
    <dbReference type="NCBI Taxonomy" id="502025"/>
    <lineage>
        <taxon>Bacteria</taxon>
        <taxon>Pseudomonadati</taxon>
        <taxon>Myxococcota</taxon>
        <taxon>Polyangia</taxon>
        <taxon>Haliangiales</taxon>
        <taxon>Kofleriaceae</taxon>
        <taxon>Haliangium</taxon>
    </lineage>
</organism>
<evidence type="ECO:0000313" key="13">
    <source>
        <dbReference type="EMBL" id="ACY18430.1"/>
    </source>
</evidence>
<dbReference type="STRING" id="502025.Hoch_5955"/>
<keyword evidence="14" id="KW-1185">Reference proteome</keyword>
<evidence type="ECO:0000256" key="1">
    <source>
        <dbReference type="ARBA" id="ARBA00004651"/>
    </source>
</evidence>
<evidence type="ECO:0000313" key="14">
    <source>
        <dbReference type="Proteomes" id="UP000001880"/>
    </source>
</evidence>
<dbReference type="InterPro" id="IPR013525">
    <property type="entry name" value="ABC2_TM"/>
</dbReference>
<dbReference type="PRINTS" id="PR00164">
    <property type="entry name" value="ABC2TRNSPORT"/>
</dbReference>
<keyword evidence="9" id="KW-0625">Polysaccharide transport</keyword>
<dbReference type="InterPro" id="IPR047817">
    <property type="entry name" value="ABC2_TM_bact-type"/>
</dbReference>
<keyword evidence="8 11" id="KW-1133">Transmembrane helix</keyword>
<feature type="transmembrane region" description="Helical" evidence="11">
    <location>
        <begin position="32"/>
        <end position="54"/>
    </location>
</feature>
<dbReference type="EMBL" id="CP001804">
    <property type="protein sequence ID" value="ACY18430.1"/>
    <property type="molecule type" value="Genomic_DNA"/>
</dbReference>
<evidence type="ECO:0000256" key="2">
    <source>
        <dbReference type="ARBA" id="ARBA00007783"/>
    </source>
</evidence>